<dbReference type="Proteomes" id="UP000886885">
    <property type="component" value="Unassembled WGS sequence"/>
</dbReference>
<dbReference type="GO" id="GO:0000076">
    <property type="term" value="P:DNA replication checkpoint signaling"/>
    <property type="evidence" value="ECO:0007669"/>
    <property type="project" value="TreeGrafter"/>
</dbReference>
<dbReference type="PANTHER" id="PTHR22940">
    <property type="entry name" value="TIMEOUT/TIMELESS-2"/>
    <property type="match status" value="1"/>
</dbReference>
<feature type="compositionally biased region" description="Polar residues" evidence="1">
    <location>
        <begin position="360"/>
        <end position="369"/>
    </location>
</feature>
<feature type="transmembrane region" description="Helical" evidence="2">
    <location>
        <begin position="670"/>
        <end position="688"/>
    </location>
</feature>
<dbReference type="InterPro" id="IPR044998">
    <property type="entry name" value="Timeless"/>
</dbReference>
<reference evidence="3" key="1">
    <citation type="journal article" date="2020" name="bioRxiv">
        <title>Hybrid origin of Populus tomentosa Carr. identified through genome sequencing and phylogenomic analysis.</title>
        <authorList>
            <person name="An X."/>
            <person name="Gao K."/>
            <person name="Chen Z."/>
            <person name="Li J."/>
            <person name="Yang X."/>
            <person name="Yang X."/>
            <person name="Zhou J."/>
            <person name="Guo T."/>
            <person name="Zhao T."/>
            <person name="Huang S."/>
            <person name="Miao D."/>
            <person name="Khan W.U."/>
            <person name="Rao P."/>
            <person name="Ye M."/>
            <person name="Lei B."/>
            <person name="Liao W."/>
            <person name="Wang J."/>
            <person name="Ji L."/>
            <person name="Li Y."/>
            <person name="Guo B."/>
            <person name="Mustafa N.S."/>
            <person name="Li S."/>
            <person name="Yun Q."/>
            <person name="Keller S.R."/>
            <person name="Mao J."/>
            <person name="Zhang R."/>
            <person name="Strauss S.H."/>
        </authorList>
    </citation>
    <scope>NUCLEOTIDE SEQUENCE</scope>
    <source>
        <strain evidence="3">GM15</strain>
        <tissue evidence="3">Leaf</tissue>
    </source>
</reference>
<accession>A0A8X7XM61</accession>
<evidence type="ECO:0000313" key="4">
    <source>
        <dbReference type="Proteomes" id="UP000886885"/>
    </source>
</evidence>
<name>A0A8X7XM61_POPTO</name>
<sequence length="737" mass="82432">MKLSRQRNVVRHSQFSGTFTRLTMDGSKAVCLGNPSSASQILLKPHKAQKGPNLMELIREDIEKEHHAIQNSDIVVSFRLLSLLLLSISQSKQINQLFVRVPWEILGSFNDMFELVHGKQITCDRVSRTRGIRIVMLCPLLCSMCLISVAYVSTCDCKIALDCCNSRPNMEKDNSQAFSDEYADNTSFKGGICGPIAASMNESMFLLVISRWKNAFEGLKVTHDHKFLSAAGALMRIMIRMLDLVLKLLPGDSKEPLTARILLYKLFYDQTDQGMTQFLLSLIKSFDTHKQTKSDLSDLVEMIHVLVRLMENLQTRGTLRIEMVLVCNADLQKIKILDLAVAISAFCNVEAAIEDPTALSNSEQSTVLQKKSPKIATSGDQENMNVDVLEKPEISVPVMENLGSNMQMENKKIDIDDLSCSSDDSSGDEQPAEIMKFYKNNSVSTNHYIVCMLQRITDDLDLSPMLYQAGEMLQQTKILGHHRGRDGLLEGIADALGEDEADVVIPHEPGYQNGGDAPEHESVSVPRRKRRFVLTERDGDENKRSILMVKFPRAQVINKLKQLGLKVALKKRKRSVGRPFSTTNPDQLGENGEIIEKEAIFTIQLIRRKFAKALSDVLPFNRSTRKRVRAFNKDQEEMIKAYLSSTAFVPLAVGIPFNIVFVTCAKPCSILGICSTLAFGCGLLKFGILRNRLKFIYFNCRSKNKDDGGLFGDELPSQVIEGASSDSDDELLCSILK</sequence>
<dbReference type="GO" id="GO:0006281">
    <property type="term" value="P:DNA repair"/>
    <property type="evidence" value="ECO:0007669"/>
    <property type="project" value="TreeGrafter"/>
</dbReference>
<protein>
    <submittedName>
        <fullName evidence="3">Uncharacterized protein</fullName>
    </submittedName>
</protein>
<dbReference type="GO" id="GO:0043111">
    <property type="term" value="P:replication fork arrest"/>
    <property type="evidence" value="ECO:0007669"/>
    <property type="project" value="TreeGrafter"/>
</dbReference>
<dbReference type="EMBL" id="JAAWWB010001853">
    <property type="protein sequence ID" value="KAG6735673.1"/>
    <property type="molecule type" value="Genomic_DNA"/>
</dbReference>
<keyword evidence="2" id="KW-0472">Membrane</keyword>
<gene>
    <name evidence="3" type="ORF">POTOM_061679</name>
</gene>
<keyword evidence="2" id="KW-0812">Transmembrane</keyword>
<dbReference type="GO" id="GO:0031298">
    <property type="term" value="C:replication fork protection complex"/>
    <property type="evidence" value="ECO:0007669"/>
    <property type="project" value="TreeGrafter"/>
</dbReference>
<keyword evidence="4" id="KW-1185">Reference proteome</keyword>
<feature type="region of interest" description="Disordered" evidence="1">
    <location>
        <begin position="360"/>
        <end position="379"/>
    </location>
</feature>
<dbReference type="AlphaFoldDB" id="A0A8X7XM61"/>
<feature type="transmembrane region" description="Helical" evidence="2">
    <location>
        <begin position="134"/>
        <end position="153"/>
    </location>
</feature>
<dbReference type="PANTHER" id="PTHR22940:SF4">
    <property type="entry name" value="PROTEIN TIMELESS HOMOLOG"/>
    <property type="match status" value="1"/>
</dbReference>
<comment type="caution">
    <text evidence="3">The sequence shown here is derived from an EMBL/GenBank/DDBJ whole genome shotgun (WGS) entry which is preliminary data.</text>
</comment>
<evidence type="ECO:0000256" key="2">
    <source>
        <dbReference type="SAM" id="Phobius"/>
    </source>
</evidence>
<organism evidence="3 4">
    <name type="scientific">Populus tomentosa</name>
    <name type="common">Chinese white poplar</name>
    <dbReference type="NCBI Taxonomy" id="118781"/>
    <lineage>
        <taxon>Eukaryota</taxon>
        <taxon>Viridiplantae</taxon>
        <taxon>Streptophyta</taxon>
        <taxon>Embryophyta</taxon>
        <taxon>Tracheophyta</taxon>
        <taxon>Spermatophyta</taxon>
        <taxon>Magnoliopsida</taxon>
        <taxon>eudicotyledons</taxon>
        <taxon>Gunneridae</taxon>
        <taxon>Pentapetalae</taxon>
        <taxon>rosids</taxon>
        <taxon>fabids</taxon>
        <taxon>Malpighiales</taxon>
        <taxon>Salicaceae</taxon>
        <taxon>Saliceae</taxon>
        <taxon>Populus</taxon>
    </lineage>
</organism>
<dbReference type="OrthoDB" id="310853at2759"/>
<keyword evidence="2" id="KW-1133">Transmembrane helix</keyword>
<dbReference type="GO" id="GO:0003677">
    <property type="term" value="F:DNA binding"/>
    <property type="evidence" value="ECO:0007669"/>
    <property type="project" value="TreeGrafter"/>
</dbReference>
<proteinExistence type="predicted"/>
<evidence type="ECO:0000313" key="3">
    <source>
        <dbReference type="EMBL" id="KAG6735673.1"/>
    </source>
</evidence>
<evidence type="ECO:0000256" key="1">
    <source>
        <dbReference type="SAM" id="MobiDB-lite"/>
    </source>
</evidence>